<organism evidence="5 6">
    <name type="scientific">Nocardia mangyaensis</name>
    <dbReference type="NCBI Taxonomy" id="2213200"/>
    <lineage>
        <taxon>Bacteria</taxon>
        <taxon>Bacillati</taxon>
        <taxon>Actinomycetota</taxon>
        <taxon>Actinomycetes</taxon>
        <taxon>Mycobacteriales</taxon>
        <taxon>Nocardiaceae</taxon>
        <taxon>Nocardia</taxon>
    </lineage>
</organism>
<dbReference type="InterPro" id="IPR013747">
    <property type="entry name" value="ACP_syn_III_C"/>
</dbReference>
<gene>
    <name evidence="5" type="ORF">BOX37_05890</name>
</gene>
<sequence length="1740" mass="187161">MIDDKRQLLQQLLRARAERELSHGERGLWFHSVLAPDSSSYNLLYQGRSGTPIDIARLESALAILVRRHELLGSIFRLSAGEPVAVPNPDTKIPVRALDATSWSAQRLDDWLDAALDAPIDLVDGPVVQVTVLRRAPDEHLMVLTVPHLVVDFWSLDIVLTELSELYRDPAAALPEIEGRYADYVQWQTSLLDSDRGEELWDHWREQLAGELLPLELPGLRPRPATQTFAGASRSFDIDASLTTALRELAQANGVTLQVVLLSAYIAVLHRYSGLDDIIVGSPVAGRNMPGSERIVGYFVNSVALRTDLGDNPSFTTLLDRTRRTVLDAVAHQDLPFALLAQRLVPGRDPAFAPVFQVFFAWETSRLSVASTSASGAAEAPAFEPLSLRQGGAPVDLMLMVVERDQTLSAVLQYNRDLFDTAMIDRFAKHLRRFLGAAVANPAESVGLVPLLTDDEERQRVRWNDTAVPEFRDRRLLDLFTDQIARTPTAIAVSFGDLDLTYQQLWDRARSLAERVHAAGARPGDVVGIAIERSELSVIAVLAVLTAGCAFLPVDPRHPAQRLRVISKEADSTVWITDSRVQHRLPAQAVAVLVDEVVPGDSTFVPRVESVTPDSAAYVMFTSGTTGQPKGAVNTQRGIANRLLWMQRAYPLGERDVVLHKTPANFDVSVWELLWPLLAGARVVVAEPDRHRDSGYLVDAITRYGVTVSHFVPSMLRVFLDDPGAGRCTSLRRVITSGEALTADLRDALFATLPAQLHNLYGPTEAAIDVTYFDCARDDIDPVIPIGRPIANTQIHVVDAQLNPVPVGVAGELYIGGIGVAQGYLHRPELTAQRFVDAGPRGVLYRTGDQARYRPDGAIEYLGRADDQVKIRGVRIELGEVEGALAASPQVRAAAVVVRGDAQPRLIAYVVASELDARPSIADLRAWLRGSLPDAMIPAQFVFLDHIPTTPTGKRDNRALPEPDTARPDISSVYQAPRTELEATLAGLWQQTLGLDTVGVFDDFFELGGASTQTMQICAAARDVGIAVTPELVFRHRSVAALADAVDHGAVPELAVSEVAAQPNPQPMIAPVQPAAVGNTVIESLGVYLPDTVLPTSAVLAGCDRPVQIPLEQLTGIVTRRVVGPGEFTIDLAERAAARCLAGSAYSATEIDLLICTNISNNEGPDGRLISEPSTSMRLRGLLGLSSAVSFDVSNACAGMFTGIAIADAFLATGRARTAMVVSGEYVSHIISTAQREITDFLDDRLACLTVGDAGAAVILERGISPGVGFHDLRLRTLSRYSELCIGKRTDQPHGGAIMRTKAVEQTAVAVRKSVPFAMRMLERHGWQPEAVDRIIVHQTSQASINDAMATINRAIGRSAVHQGNIVSNLEHRGNTASTTHFVALGDLIASGDLQSGDRILFGITGSGQTVGAALYTVDDLPDRVRDGRRGERRPVPEDRRPPAATGPRVRFEAVALATPTGEERAVDLATMAGRQCLDESFCAAEEVGLVVYAGVFRDEYLVEPATATFVADRLAINPDPDDPFEQATLALDLFDGGTGFLKACYAAAAAIAAGQTRAALVVAAEADPEVPSESAARRGIRHIGSAAVLTVAGAEEGGFGAFHFAAHPEYLDAISSFTRVHSTSGLEFVQDPGIEDIYLKIIEEALDELLRTASVSPADIGVVLAPQISSNFLSVLAGKIGVPHARVVDVVDGGPDLFTSSIPATLRHCRGANLAGPGDLGLIITVGAGVQVGCALYYF</sequence>
<dbReference type="GO" id="GO:0005829">
    <property type="term" value="C:cytosol"/>
    <property type="evidence" value="ECO:0007669"/>
    <property type="project" value="TreeGrafter"/>
</dbReference>
<dbReference type="SUPFAM" id="SSF53901">
    <property type="entry name" value="Thiolase-like"/>
    <property type="match status" value="2"/>
</dbReference>
<dbReference type="Gene3D" id="3.30.300.30">
    <property type="match status" value="1"/>
</dbReference>
<dbReference type="OrthoDB" id="3671989at2"/>
<dbReference type="Gene3D" id="3.30.559.30">
    <property type="entry name" value="Nonribosomal peptide synthetase, condensation domain"/>
    <property type="match status" value="1"/>
</dbReference>
<dbReference type="InterPro" id="IPR023213">
    <property type="entry name" value="CAT-like_dom_sf"/>
</dbReference>
<feature type="region of interest" description="Disordered" evidence="3">
    <location>
        <begin position="1424"/>
        <end position="1448"/>
    </location>
</feature>
<dbReference type="PROSITE" id="PS50075">
    <property type="entry name" value="CARRIER"/>
    <property type="match status" value="1"/>
</dbReference>
<dbReference type="CDD" id="cd19531">
    <property type="entry name" value="LCL_NRPS-like"/>
    <property type="match status" value="1"/>
</dbReference>
<dbReference type="InterPro" id="IPR036736">
    <property type="entry name" value="ACP-like_sf"/>
</dbReference>
<keyword evidence="6" id="KW-1185">Reference proteome</keyword>
<evidence type="ECO:0000256" key="1">
    <source>
        <dbReference type="ARBA" id="ARBA00001957"/>
    </source>
</evidence>
<protein>
    <recommendedName>
        <fullName evidence="4">Carrier domain-containing protein</fullName>
    </recommendedName>
</protein>
<evidence type="ECO:0000259" key="4">
    <source>
        <dbReference type="PROSITE" id="PS50075"/>
    </source>
</evidence>
<accession>A0A1J0VNI7</accession>
<dbReference type="Pfam" id="PF08541">
    <property type="entry name" value="ACP_syn_III_C"/>
    <property type="match status" value="2"/>
</dbReference>
<dbReference type="PANTHER" id="PTHR45527">
    <property type="entry name" value="NONRIBOSOMAL PEPTIDE SYNTHETASE"/>
    <property type="match status" value="1"/>
</dbReference>
<dbReference type="Gene3D" id="3.40.50.980">
    <property type="match status" value="2"/>
</dbReference>
<feature type="domain" description="Carrier" evidence="4">
    <location>
        <begin position="976"/>
        <end position="1050"/>
    </location>
</feature>
<dbReference type="Pfam" id="PF08545">
    <property type="entry name" value="ACP_syn_III"/>
    <property type="match status" value="1"/>
</dbReference>
<dbReference type="Proteomes" id="UP000183810">
    <property type="component" value="Chromosome"/>
</dbReference>
<dbReference type="UniPathway" id="UPA00011"/>
<evidence type="ECO:0000256" key="3">
    <source>
        <dbReference type="SAM" id="MobiDB-lite"/>
    </source>
</evidence>
<dbReference type="InterPro" id="IPR010071">
    <property type="entry name" value="AA_adenyl_dom"/>
</dbReference>
<dbReference type="PANTHER" id="PTHR45527:SF1">
    <property type="entry name" value="FATTY ACID SYNTHASE"/>
    <property type="match status" value="1"/>
</dbReference>
<dbReference type="InterPro" id="IPR000873">
    <property type="entry name" value="AMP-dep_synth/lig_dom"/>
</dbReference>
<name>A0A1J0VNI7_9NOCA</name>
<comment type="cofactor">
    <cofactor evidence="1">
        <name>pantetheine 4'-phosphate</name>
        <dbReference type="ChEBI" id="CHEBI:47942"/>
    </cofactor>
</comment>
<dbReference type="GO" id="GO:0031177">
    <property type="term" value="F:phosphopantetheine binding"/>
    <property type="evidence" value="ECO:0007669"/>
    <property type="project" value="TreeGrafter"/>
</dbReference>
<evidence type="ECO:0000313" key="5">
    <source>
        <dbReference type="EMBL" id="APE33578.1"/>
    </source>
</evidence>
<dbReference type="Gene3D" id="3.30.559.10">
    <property type="entry name" value="Chloramphenicol acetyltransferase-like domain"/>
    <property type="match status" value="1"/>
</dbReference>
<dbReference type="InterPro" id="IPR009081">
    <property type="entry name" value="PP-bd_ACP"/>
</dbReference>
<feature type="compositionally biased region" description="Basic and acidic residues" evidence="3">
    <location>
        <begin position="1424"/>
        <end position="1442"/>
    </location>
</feature>
<dbReference type="SUPFAM" id="SSF56801">
    <property type="entry name" value="Acetyl-CoA synthetase-like"/>
    <property type="match status" value="1"/>
</dbReference>
<evidence type="ECO:0000256" key="2">
    <source>
        <dbReference type="ARBA" id="ARBA00022679"/>
    </source>
</evidence>
<dbReference type="RefSeq" id="WP_071926762.1">
    <property type="nucleotide sequence ID" value="NZ_CP018082.1"/>
</dbReference>
<dbReference type="SUPFAM" id="SSF47336">
    <property type="entry name" value="ACP-like"/>
    <property type="match status" value="1"/>
</dbReference>
<proteinExistence type="predicted"/>
<dbReference type="SUPFAM" id="SSF52777">
    <property type="entry name" value="CoA-dependent acyltransferases"/>
    <property type="match status" value="2"/>
</dbReference>
<dbReference type="Pfam" id="PF00668">
    <property type="entry name" value="Condensation"/>
    <property type="match status" value="1"/>
</dbReference>
<dbReference type="Gene3D" id="3.40.47.10">
    <property type="match status" value="4"/>
</dbReference>
<dbReference type="FunFam" id="3.40.50.980:FF:000002">
    <property type="entry name" value="Enterobactin synthetase component F"/>
    <property type="match status" value="1"/>
</dbReference>
<dbReference type="Gene3D" id="1.10.1200.10">
    <property type="entry name" value="ACP-like"/>
    <property type="match status" value="1"/>
</dbReference>
<dbReference type="GO" id="GO:0044550">
    <property type="term" value="P:secondary metabolite biosynthetic process"/>
    <property type="evidence" value="ECO:0007669"/>
    <property type="project" value="TreeGrafter"/>
</dbReference>
<evidence type="ECO:0000313" key="6">
    <source>
        <dbReference type="Proteomes" id="UP000183810"/>
    </source>
</evidence>
<dbReference type="Pfam" id="PF00501">
    <property type="entry name" value="AMP-binding"/>
    <property type="match status" value="1"/>
</dbReference>
<dbReference type="GO" id="GO:0004315">
    <property type="term" value="F:3-oxoacyl-[acyl-carrier-protein] synthase activity"/>
    <property type="evidence" value="ECO:0007669"/>
    <property type="project" value="InterPro"/>
</dbReference>
<dbReference type="NCBIfam" id="TIGR01733">
    <property type="entry name" value="AA-adenyl-dom"/>
    <property type="match status" value="1"/>
</dbReference>
<dbReference type="Pfam" id="PF13193">
    <property type="entry name" value="AMP-binding_C"/>
    <property type="match status" value="1"/>
</dbReference>
<dbReference type="InterPro" id="IPR001242">
    <property type="entry name" value="Condensation_dom"/>
</dbReference>
<dbReference type="EMBL" id="CP018082">
    <property type="protein sequence ID" value="APE33578.1"/>
    <property type="molecule type" value="Genomic_DNA"/>
</dbReference>
<dbReference type="CDD" id="cd17646">
    <property type="entry name" value="A_NRPS_AB3403-like"/>
    <property type="match status" value="1"/>
</dbReference>
<dbReference type="FunFam" id="3.40.50.12780:FF:000012">
    <property type="entry name" value="Non-ribosomal peptide synthetase"/>
    <property type="match status" value="1"/>
</dbReference>
<dbReference type="InterPro" id="IPR013751">
    <property type="entry name" value="ACP_syn_III_N"/>
</dbReference>
<dbReference type="PROSITE" id="PS00455">
    <property type="entry name" value="AMP_BINDING"/>
    <property type="match status" value="1"/>
</dbReference>
<keyword evidence="2" id="KW-0808">Transferase</keyword>
<dbReference type="GO" id="GO:0006633">
    <property type="term" value="P:fatty acid biosynthetic process"/>
    <property type="evidence" value="ECO:0007669"/>
    <property type="project" value="InterPro"/>
</dbReference>
<dbReference type="Gene3D" id="2.30.38.10">
    <property type="entry name" value="Luciferase, Domain 3"/>
    <property type="match status" value="1"/>
</dbReference>
<dbReference type="InterPro" id="IPR016039">
    <property type="entry name" value="Thiolase-like"/>
</dbReference>
<dbReference type="GO" id="GO:0043041">
    <property type="term" value="P:amino acid activation for nonribosomal peptide biosynthetic process"/>
    <property type="evidence" value="ECO:0007669"/>
    <property type="project" value="TreeGrafter"/>
</dbReference>
<reference evidence="5" key="1">
    <citation type="submission" date="2016-11" db="EMBL/GenBank/DDBJ databases">
        <authorList>
            <person name="Jaros S."/>
            <person name="Januszkiewicz K."/>
            <person name="Wedrychowicz H."/>
        </authorList>
    </citation>
    <scope>NUCLEOTIDE SEQUENCE [LARGE SCALE GENOMIC DNA]</scope>
    <source>
        <strain evidence="5">Y48</strain>
    </source>
</reference>
<dbReference type="InterPro" id="IPR045851">
    <property type="entry name" value="AMP-bd_C_sf"/>
</dbReference>
<dbReference type="InterPro" id="IPR025110">
    <property type="entry name" value="AMP-bd_C"/>
</dbReference>
<dbReference type="Pfam" id="PF00550">
    <property type="entry name" value="PP-binding"/>
    <property type="match status" value="1"/>
</dbReference>
<dbReference type="InterPro" id="IPR020845">
    <property type="entry name" value="AMP-binding_CS"/>
</dbReference>
<dbReference type="KEGG" id="nsl:BOX37_05890"/>